<gene>
    <name evidence="2" type="ORF">GUJ93_ZPchr0010g10630</name>
</gene>
<dbReference type="EMBL" id="JAAALK010000082">
    <property type="protein sequence ID" value="KAG8088295.1"/>
    <property type="molecule type" value="Genomic_DNA"/>
</dbReference>
<dbReference type="AlphaFoldDB" id="A0A8J5WEB2"/>
<evidence type="ECO:0000256" key="1">
    <source>
        <dbReference type="SAM" id="MobiDB-lite"/>
    </source>
</evidence>
<keyword evidence="3" id="KW-1185">Reference proteome</keyword>
<feature type="compositionally biased region" description="Polar residues" evidence="1">
    <location>
        <begin position="64"/>
        <end position="77"/>
    </location>
</feature>
<proteinExistence type="predicted"/>
<dbReference type="OrthoDB" id="1933597at2759"/>
<reference evidence="2" key="1">
    <citation type="journal article" date="2021" name="bioRxiv">
        <title>Whole Genome Assembly and Annotation of Northern Wild Rice, Zizania palustris L., Supports a Whole Genome Duplication in the Zizania Genus.</title>
        <authorList>
            <person name="Haas M."/>
            <person name="Kono T."/>
            <person name="Macchietto M."/>
            <person name="Millas R."/>
            <person name="McGilp L."/>
            <person name="Shao M."/>
            <person name="Duquette J."/>
            <person name="Hirsch C.N."/>
            <person name="Kimball J."/>
        </authorList>
    </citation>
    <scope>NUCLEOTIDE SEQUENCE</scope>
    <source>
        <tissue evidence="2">Fresh leaf tissue</tissue>
    </source>
</reference>
<accession>A0A8J5WEB2</accession>
<dbReference type="Proteomes" id="UP000729402">
    <property type="component" value="Unassembled WGS sequence"/>
</dbReference>
<sequence length="77" mass="8595">MALSCRDTAITEAHQVQLFIADLSKPLRMDVALQRPTSRDDAVMFARAFEQREVVPRSPPLPSSAINRQQGWSASRA</sequence>
<comment type="caution">
    <text evidence="2">The sequence shown here is derived from an EMBL/GenBank/DDBJ whole genome shotgun (WGS) entry which is preliminary data.</text>
</comment>
<feature type="region of interest" description="Disordered" evidence="1">
    <location>
        <begin position="56"/>
        <end position="77"/>
    </location>
</feature>
<evidence type="ECO:0000313" key="2">
    <source>
        <dbReference type="EMBL" id="KAG8088295.1"/>
    </source>
</evidence>
<evidence type="ECO:0000313" key="3">
    <source>
        <dbReference type="Proteomes" id="UP000729402"/>
    </source>
</evidence>
<protein>
    <submittedName>
        <fullName evidence="2">Uncharacterized protein</fullName>
    </submittedName>
</protein>
<name>A0A8J5WEB2_ZIZPA</name>
<reference evidence="2" key="2">
    <citation type="submission" date="2021-02" db="EMBL/GenBank/DDBJ databases">
        <authorList>
            <person name="Kimball J.A."/>
            <person name="Haas M.W."/>
            <person name="Macchietto M."/>
            <person name="Kono T."/>
            <person name="Duquette J."/>
            <person name="Shao M."/>
        </authorList>
    </citation>
    <scope>NUCLEOTIDE SEQUENCE</scope>
    <source>
        <tissue evidence="2">Fresh leaf tissue</tissue>
    </source>
</reference>
<organism evidence="2 3">
    <name type="scientific">Zizania palustris</name>
    <name type="common">Northern wild rice</name>
    <dbReference type="NCBI Taxonomy" id="103762"/>
    <lineage>
        <taxon>Eukaryota</taxon>
        <taxon>Viridiplantae</taxon>
        <taxon>Streptophyta</taxon>
        <taxon>Embryophyta</taxon>
        <taxon>Tracheophyta</taxon>
        <taxon>Spermatophyta</taxon>
        <taxon>Magnoliopsida</taxon>
        <taxon>Liliopsida</taxon>
        <taxon>Poales</taxon>
        <taxon>Poaceae</taxon>
        <taxon>BOP clade</taxon>
        <taxon>Oryzoideae</taxon>
        <taxon>Oryzeae</taxon>
        <taxon>Zizaniinae</taxon>
        <taxon>Zizania</taxon>
    </lineage>
</organism>